<proteinExistence type="predicted"/>
<sequence length="229" mass="25742">MLDRSELDHAIDLQQRSYCLLKWMASAVRDGFIEFKTAHNYSTLPEAALGWIDGHYLNIPADARVERELLPAFTSFFSTYLENSFDLVAEPGKQLYSPDAHCFCPMCSWLIDAPNLKTKRVGPRDKRRADKLRSDALAQLAIERSTPKTDSEIATYLSDHDCRRDAALIAYGHDLLERVNGIANGPAILSLWRGFAWSPSGSPIPKFKLTSDCILDAEQRLIDALLNRG</sequence>
<evidence type="ECO:0000313" key="2">
    <source>
        <dbReference type="Proteomes" id="UP000322699"/>
    </source>
</evidence>
<accession>A0A5B1CCJ6</accession>
<dbReference type="Proteomes" id="UP000322699">
    <property type="component" value="Unassembled WGS sequence"/>
</dbReference>
<comment type="caution">
    <text evidence="1">The sequence shown here is derived from an EMBL/GenBank/DDBJ whole genome shotgun (WGS) entry which is preliminary data.</text>
</comment>
<dbReference type="OrthoDB" id="280651at2"/>
<dbReference type="RefSeq" id="WP_149753226.1">
    <property type="nucleotide sequence ID" value="NZ_LWSK01000179.1"/>
</dbReference>
<gene>
    <name evidence="1" type="ORF">LF1_52680</name>
</gene>
<reference evidence="1 2" key="1">
    <citation type="submission" date="2019-08" db="EMBL/GenBank/DDBJ databases">
        <title>Deep-cultivation of Planctomycetes and their phenomic and genomic characterization uncovers novel biology.</title>
        <authorList>
            <person name="Wiegand S."/>
            <person name="Jogler M."/>
            <person name="Boedeker C."/>
            <person name="Pinto D."/>
            <person name="Vollmers J."/>
            <person name="Rivas-Marin E."/>
            <person name="Kohn T."/>
            <person name="Peeters S.H."/>
            <person name="Heuer A."/>
            <person name="Rast P."/>
            <person name="Oberbeckmann S."/>
            <person name="Bunk B."/>
            <person name="Jeske O."/>
            <person name="Meyerdierks A."/>
            <person name="Storesund J.E."/>
            <person name="Kallscheuer N."/>
            <person name="Luecker S."/>
            <person name="Lage O.M."/>
            <person name="Pohl T."/>
            <person name="Merkel B.J."/>
            <person name="Hornburger P."/>
            <person name="Mueller R.-W."/>
            <person name="Bruemmer F."/>
            <person name="Labrenz M."/>
            <person name="Spormann A.M."/>
            <person name="Op Den Camp H."/>
            <person name="Overmann J."/>
            <person name="Amann R."/>
            <person name="Jetten M.S.M."/>
            <person name="Mascher T."/>
            <person name="Medema M.H."/>
            <person name="Devos D.P."/>
            <person name="Kaster A.-K."/>
            <person name="Ovreas L."/>
            <person name="Rohde M."/>
            <person name="Galperin M.Y."/>
            <person name="Jogler C."/>
        </authorList>
    </citation>
    <scope>NUCLEOTIDE SEQUENCE [LARGE SCALE GENOMIC DNA]</scope>
    <source>
        <strain evidence="1 2">LF1</strain>
    </source>
</reference>
<keyword evidence="2" id="KW-1185">Reference proteome</keyword>
<dbReference type="EMBL" id="VRLW01000002">
    <property type="protein sequence ID" value="KAA1257419.1"/>
    <property type="molecule type" value="Genomic_DNA"/>
</dbReference>
<name>A0A5B1CCJ6_9BACT</name>
<protein>
    <submittedName>
        <fullName evidence="1">Uncharacterized protein</fullName>
    </submittedName>
</protein>
<organism evidence="1 2">
    <name type="scientific">Rubripirellula obstinata</name>
    <dbReference type="NCBI Taxonomy" id="406547"/>
    <lineage>
        <taxon>Bacteria</taxon>
        <taxon>Pseudomonadati</taxon>
        <taxon>Planctomycetota</taxon>
        <taxon>Planctomycetia</taxon>
        <taxon>Pirellulales</taxon>
        <taxon>Pirellulaceae</taxon>
        <taxon>Rubripirellula</taxon>
    </lineage>
</organism>
<evidence type="ECO:0000313" key="1">
    <source>
        <dbReference type="EMBL" id="KAA1257419.1"/>
    </source>
</evidence>
<dbReference type="AlphaFoldDB" id="A0A5B1CCJ6"/>